<dbReference type="Proteomes" id="UP000276133">
    <property type="component" value="Unassembled WGS sequence"/>
</dbReference>
<gene>
    <name evidence="1" type="ORF">BpHYR1_000632</name>
</gene>
<sequence>MLKYNLNFYNNTKNTKNLQPNWTKQCKTNGIKKHHKLFQNPIWLTKKCLPLLMLNWSEYLFDCYKHNYILS</sequence>
<name>A0A3M7RS71_BRAPC</name>
<organism evidence="1 2">
    <name type="scientific">Brachionus plicatilis</name>
    <name type="common">Marine rotifer</name>
    <name type="synonym">Brachionus muelleri</name>
    <dbReference type="NCBI Taxonomy" id="10195"/>
    <lineage>
        <taxon>Eukaryota</taxon>
        <taxon>Metazoa</taxon>
        <taxon>Spiralia</taxon>
        <taxon>Gnathifera</taxon>
        <taxon>Rotifera</taxon>
        <taxon>Eurotatoria</taxon>
        <taxon>Monogononta</taxon>
        <taxon>Pseudotrocha</taxon>
        <taxon>Ploima</taxon>
        <taxon>Brachionidae</taxon>
        <taxon>Brachionus</taxon>
    </lineage>
</organism>
<dbReference type="AlphaFoldDB" id="A0A3M7RS71"/>
<accession>A0A3M7RS71</accession>
<comment type="caution">
    <text evidence="1">The sequence shown here is derived from an EMBL/GenBank/DDBJ whole genome shotgun (WGS) entry which is preliminary data.</text>
</comment>
<keyword evidence="2" id="KW-1185">Reference proteome</keyword>
<dbReference type="EMBL" id="REGN01002784">
    <property type="protein sequence ID" value="RNA26175.1"/>
    <property type="molecule type" value="Genomic_DNA"/>
</dbReference>
<evidence type="ECO:0000313" key="2">
    <source>
        <dbReference type="Proteomes" id="UP000276133"/>
    </source>
</evidence>
<reference evidence="1 2" key="1">
    <citation type="journal article" date="2018" name="Sci. Rep.">
        <title>Genomic signatures of local adaptation to the degree of environmental predictability in rotifers.</title>
        <authorList>
            <person name="Franch-Gras L."/>
            <person name="Hahn C."/>
            <person name="Garcia-Roger E.M."/>
            <person name="Carmona M.J."/>
            <person name="Serra M."/>
            <person name="Gomez A."/>
        </authorList>
    </citation>
    <scope>NUCLEOTIDE SEQUENCE [LARGE SCALE GENOMIC DNA]</scope>
    <source>
        <strain evidence="1">HYR1</strain>
    </source>
</reference>
<evidence type="ECO:0000313" key="1">
    <source>
        <dbReference type="EMBL" id="RNA26175.1"/>
    </source>
</evidence>
<proteinExistence type="predicted"/>
<protein>
    <submittedName>
        <fullName evidence="1">Uncharacterized protein</fullName>
    </submittedName>
</protein>